<evidence type="ECO:0000256" key="2">
    <source>
        <dbReference type="ARBA" id="ARBA00022516"/>
    </source>
</evidence>
<keyword evidence="1" id="KW-0963">Cytoplasm</keyword>
<dbReference type="InterPro" id="IPR029098">
    <property type="entry name" value="Acetyltransf_C"/>
</dbReference>
<reference evidence="8" key="1">
    <citation type="submission" date="2018-05" db="EMBL/GenBank/DDBJ databases">
        <authorList>
            <person name="Lanie J.A."/>
            <person name="Ng W.-L."/>
            <person name="Kazmierczak K.M."/>
            <person name="Andrzejewski T.M."/>
            <person name="Davidsen T.M."/>
            <person name="Wayne K.J."/>
            <person name="Tettelin H."/>
            <person name="Glass J.I."/>
            <person name="Rusch D."/>
            <person name="Podicherti R."/>
            <person name="Tsui H.-C.T."/>
            <person name="Winkler M.E."/>
        </authorList>
    </citation>
    <scope>NUCLEOTIDE SEQUENCE</scope>
</reference>
<proteinExistence type="predicted"/>
<keyword evidence="2" id="KW-0444">Lipid biosynthesis</keyword>
<dbReference type="Pfam" id="PF13720">
    <property type="entry name" value="Acetyltransf_11"/>
    <property type="match status" value="1"/>
</dbReference>
<dbReference type="Gene3D" id="2.160.10.10">
    <property type="entry name" value="Hexapeptide repeat proteins"/>
    <property type="match status" value="1"/>
</dbReference>
<evidence type="ECO:0000256" key="4">
    <source>
        <dbReference type="ARBA" id="ARBA00022679"/>
    </source>
</evidence>
<evidence type="ECO:0000313" key="8">
    <source>
        <dbReference type="EMBL" id="SVB58545.1"/>
    </source>
</evidence>
<evidence type="ECO:0000256" key="6">
    <source>
        <dbReference type="ARBA" id="ARBA00023315"/>
    </source>
</evidence>
<evidence type="ECO:0000256" key="1">
    <source>
        <dbReference type="ARBA" id="ARBA00022490"/>
    </source>
</evidence>
<dbReference type="InterPro" id="IPR011004">
    <property type="entry name" value="Trimer_LpxA-like_sf"/>
</dbReference>
<sequence>MPEIHPSAVIHADATIGDDCEVGPYCVIGRHVTLGQANRLHSHIVIDGHTEIGSGNEFFPFASIGLKTQDLKWKGGTTWTRIGDRNTFRENVTVHSATGDGEATVMGSDNHILAYSHIAHNVLLGNHVILSNNGTLAGHVIVEDYAIVGGLAAVHQFCRLGKMSILGGCTKVVSDVAPYMMVDGNPARTRAVNKVGLERNGVAAEAQDAIRQAHRLYFRKGLTGANAVEAIRAEVPQLPEVEHFLSFVETSERGVTR</sequence>
<dbReference type="InterPro" id="IPR037157">
    <property type="entry name" value="Acetyltransf_C_sf"/>
</dbReference>
<dbReference type="CDD" id="cd03351">
    <property type="entry name" value="LbH_UDP-GlcNAc_AT"/>
    <property type="match status" value="1"/>
</dbReference>
<keyword evidence="3" id="KW-0441">Lipid A biosynthesis</keyword>
<feature type="domain" description="UDP N-acetylglucosamine O-acyltransferase C-terminal" evidence="7">
    <location>
        <begin position="175"/>
        <end position="255"/>
    </location>
</feature>
<dbReference type="PANTHER" id="PTHR43480">
    <property type="entry name" value="ACYL-[ACYL-CARRIER-PROTEIN]--UDP-N-ACETYLGLUCOSAMINE O-ACYLTRANSFERASE"/>
    <property type="match status" value="1"/>
</dbReference>
<keyword evidence="6" id="KW-0012">Acyltransferase</keyword>
<protein>
    <recommendedName>
        <fullName evidence="7">UDP N-acetylglucosamine O-acyltransferase C-terminal domain-containing protein</fullName>
    </recommendedName>
</protein>
<organism evidence="8">
    <name type="scientific">marine metagenome</name>
    <dbReference type="NCBI Taxonomy" id="408172"/>
    <lineage>
        <taxon>unclassified sequences</taxon>
        <taxon>metagenomes</taxon>
        <taxon>ecological metagenomes</taxon>
    </lineage>
</organism>
<dbReference type="PIRSF" id="PIRSF000456">
    <property type="entry name" value="UDP-GlcNAc_acltr"/>
    <property type="match status" value="1"/>
</dbReference>
<dbReference type="InterPro" id="IPR001451">
    <property type="entry name" value="Hexapep"/>
</dbReference>
<dbReference type="AlphaFoldDB" id="A0A382F786"/>
<dbReference type="GO" id="GO:0008780">
    <property type="term" value="F:acyl-[acyl-carrier-protein]-UDP-N-acetylglucosamine O-acyltransferase activity"/>
    <property type="evidence" value="ECO:0007669"/>
    <property type="project" value="InterPro"/>
</dbReference>
<dbReference type="GO" id="GO:0016020">
    <property type="term" value="C:membrane"/>
    <property type="evidence" value="ECO:0007669"/>
    <property type="project" value="GOC"/>
</dbReference>
<dbReference type="NCBIfam" id="TIGR01852">
    <property type="entry name" value="lipid_A_lpxA"/>
    <property type="match status" value="1"/>
</dbReference>
<dbReference type="PANTHER" id="PTHR43480:SF1">
    <property type="entry name" value="ACYL-[ACYL-CARRIER-PROTEIN]--UDP-N-ACETYLGLUCOSAMINE O-ACYLTRANSFERASE, MITOCHONDRIAL-RELATED"/>
    <property type="match status" value="1"/>
</dbReference>
<dbReference type="Pfam" id="PF00132">
    <property type="entry name" value="Hexapep"/>
    <property type="match status" value="1"/>
</dbReference>
<dbReference type="EMBL" id="UINC01048242">
    <property type="protein sequence ID" value="SVB58545.1"/>
    <property type="molecule type" value="Genomic_DNA"/>
</dbReference>
<dbReference type="SUPFAM" id="SSF51161">
    <property type="entry name" value="Trimeric LpxA-like enzymes"/>
    <property type="match status" value="1"/>
</dbReference>
<evidence type="ECO:0000259" key="7">
    <source>
        <dbReference type="Pfam" id="PF13720"/>
    </source>
</evidence>
<dbReference type="PROSITE" id="PS00101">
    <property type="entry name" value="HEXAPEP_TRANSFERASES"/>
    <property type="match status" value="1"/>
</dbReference>
<dbReference type="GO" id="GO:0009245">
    <property type="term" value="P:lipid A biosynthetic process"/>
    <property type="evidence" value="ECO:0007669"/>
    <property type="project" value="UniProtKB-KW"/>
</dbReference>
<keyword evidence="5" id="KW-0443">Lipid metabolism</keyword>
<evidence type="ECO:0000256" key="5">
    <source>
        <dbReference type="ARBA" id="ARBA00023098"/>
    </source>
</evidence>
<dbReference type="InterPro" id="IPR010137">
    <property type="entry name" value="Lipid_A_LpxA"/>
</dbReference>
<evidence type="ECO:0000256" key="3">
    <source>
        <dbReference type="ARBA" id="ARBA00022556"/>
    </source>
</evidence>
<keyword evidence="4" id="KW-0808">Transferase</keyword>
<dbReference type="NCBIfam" id="NF003657">
    <property type="entry name" value="PRK05289.1"/>
    <property type="match status" value="1"/>
</dbReference>
<dbReference type="Gene3D" id="1.20.1180.10">
    <property type="entry name" value="Udp N-acetylglucosamine O-acyltransferase, C-terminal domain"/>
    <property type="match status" value="1"/>
</dbReference>
<accession>A0A382F786</accession>
<dbReference type="InterPro" id="IPR018357">
    <property type="entry name" value="Hexapep_transf_CS"/>
</dbReference>
<gene>
    <name evidence="8" type="ORF">METZ01_LOCUS211399</name>
</gene>
<name>A0A382F786_9ZZZZ</name>